<evidence type="ECO:0000313" key="11">
    <source>
        <dbReference type="Proteomes" id="UP000501602"/>
    </source>
</evidence>
<evidence type="ECO:0000313" key="10">
    <source>
        <dbReference type="EMBL" id="QIZ78595.1"/>
    </source>
</evidence>
<keyword evidence="2 6" id="KW-0479">Metal-binding</keyword>
<gene>
    <name evidence="10" type="primary">pepF</name>
    <name evidence="10" type="ORF">HER31_17815</name>
</gene>
<dbReference type="Gene3D" id="1.10.1370.20">
    <property type="entry name" value="Oligoendopeptidase f, C-terminal domain"/>
    <property type="match status" value="1"/>
</dbReference>
<dbReference type="Pfam" id="PF08439">
    <property type="entry name" value="Peptidase_M3_N"/>
    <property type="match status" value="1"/>
</dbReference>
<dbReference type="Gene3D" id="1.20.140.70">
    <property type="entry name" value="Oligopeptidase f, N-terminal domain"/>
    <property type="match status" value="1"/>
</dbReference>
<dbReference type="GO" id="GO:0004222">
    <property type="term" value="F:metalloendopeptidase activity"/>
    <property type="evidence" value="ECO:0007669"/>
    <property type="project" value="UniProtKB-UniRule"/>
</dbReference>
<feature type="signal peptide" evidence="7">
    <location>
        <begin position="1"/>
        <end position="20"/>
    </location>
</feature>
<proteinExistence type="inferred from homology"/>
<dbReference type="Pfam" id="PF01432">
    <property type="entry name" value="Peptidase_M3"/>
    <property type="match status" value="1"/>
</dbReference>
<keyword evidence="3 6" id="KW-0378">Hydrolase</keyword>
<sequence length="616" mass="69969">MKKTLIALSATLAIFGNAQAQVTLPESPNWNLIPIYQNWNAWQQHKAEINNQLGDIKQFQGKLDNSEQLLAAITHYFEMTKQLTRLNNYTSLNADTDLRNSDNTGRRAEIRMIYNQFSQNASFINPELIAIGQAKVDAMIAEQPALAAYRFPLQRILDGAAHTLSAESEQLLASMGTMANGASTTFGTFVNAELPWQTIEVDGKEQPLNPSLYGKLRVSEDRATRQQAFDTFFGSLNNYRRTLASTLNSQVNNDVFYAKARNYPNALAASVADDNIPEDVYRQLVKTTNDNLPTFHRYLKLRQRMLGLEEQSYYDIYAPLGDSSMEFPIDKGVQMMMDSLAPMGEDYTSRIAKGLEDGWMDTYPTTGKRLGAYMSGSTYDVHPYVLMNYNDNYSEVRTLTHEWGHAIHSVYSNEAQPWQTSGYSIYVAEIASTFQEHLLAKYVKETTTDDDARLYYLGQTLEGIRGTFFRQTMFAEFELAIHESVEAGKPLSDTRINEIYLDLLRRYHGHDEGIMKIDEAYAIEWAYVPHFYYNFYVYQYATSIAASAQFAEDVLESKPAYDKYLTMLKSGGNAYPHDIVKTAGVDLASPEPYEALMRKMNDIMDEMEAILKKQGK</sequence>
<dbReference type="EC" id="3.4.24.-" evidence="6"/>
<dbReference type="Proteomes" id="UP000501602">
    <property type="component" value="Chromosome"/>
</dbReference>
<comment type="function">
    <text evidence="6">Has oligopeptidase activity and degrades a variety of small bioactive peptides.</text>
</comment>
<name>A0A6H1UHK7_9GAMM</name>
<dbReference type="InterPro" id="IPR004438">
    <property type="entry name" value="Peptidase_M3B"/>
</dbReference>
<evidence type="ECO:0000256" key="5">
    <source>
        <dbReference type="ARBA" id="ARBA00023049"/>
    </source>
</evidence>
<dbReference type="PANTHER" id="PTHR11804:SF84">
    <property type="entry name" value="SACCHAROLYSIN"/>
    <property type="match status" value="1"/>
</dbReference>
<dbReference type="Gene3D" id="1.10.287.830">
    <property type="entry name" value="putative peptidase helix hairpin domain like"/>
    <property type="match status" value="1"/>
</dbReference>
<dbReference type="KEGG" id="fes:HER31_17815"/>
<evidence type="ECO:0000256" key="2">
    <source>
        <dbReference type="ARBA" id="ARBA00022723"/>
    </source>
</evidence>
<dbReference type="InterPro" id="IPR042088">
    <property type="entry name" value="OligoPept_F_C"/>
</dbReference>
<keyword evidence="5 6" id="KW-0482">Metalloprotease</keyword>
<evidence type="ECO:0000256" key="4">
    <source>
        <dbReference type="ARBA" id="ARBA00022833"/>
    </source>
</evidence>
<feature type="domain" description="Peptidase M3A/M3B catalytic" evidence="8">
    <location>
        <begin position="219"/>
        <end position="597"/>
    </location>
</feature>
<keyword evidence="4 6" id="KW-0862">Zinc</keyword>
<accession>A0A6H1UHK7</accession>
<evidence type="ECO:0000256" key="6">
    <source>
        <dbReference type="RuleBase" id="RU368091"/>
    </source>
</evidence>
<comment type="cofactor">
    <cofactor evidence="6">
        <name>Zn(2+)</name>
        <dbReference type="ChEBI" id="CHEBI:29105"/>
    </cofactor>
    <text evidence="6">Binds 1 zinc ion.</text>
</comment>
<keyword evidence="11" id="KW-1185">Reference proteome</keyword>
<evidence type="ECO:0000259" key="8">
    <source>
        <dbReference type="Pfam" id="PF01432"/>
    </source>
</evidence>
<dbReference type="SUPFAM" id="SSF55486">
    <property type="entry name" value="Metalloproteases ('zincins'), catalytic domain"/>
    <property type="match status" value="1"/>
</dbReference>
<protein>
    <recommendedName>
        <fullName evidence="6">Oligopeptidase F</fullName>
        <ecNumber evidence="6">3.4.24.-</ecNumber>
    </recommendedName>
</protein>
<feature type="domain" description="Oligopeptidase F N-terminal" evidence="9">
    <location>
        <begin position="127"/>
        <end position="194"/>
    </location>
</feature>
<dbReference type="InterPro" id="IPR045090">
    <property type="entry name" value="Pept_M3A_M3B"/>
</dbReference>
<dbReference type="GO" id="GO:0006518">
    <property type="term" value="P:peptide metabolic process"/>
    <property type="evidence" value="ECO:0007669"/>
    <property type="project" value="TreeGrafter"/>
</dbReference>
<dbReference type="InterPro" id="IPR001567">
    <property type="entry name" value="Pept_M3A_M3B_dom"/>
</dbReference>
<evidence type="ECO:0000256" key="1">
    <source>
        <dbReference type="ARBA" id="ARBA00022670"/>
    </source>
</evidence>
<dbReference type="InterPro" id="IPR013647">
    <property type="entry name" value="OligopepF_N_dom"/>
</dbReference>
<feature type="chain" id="PRO_5026199354" description="Oligopeptidase F" evidence="7">
    <location>
        <begin position="21"/>
        <end position="616"/>
    </location>
</feature>
<keyword evidence="7" id="KW-0732">Signal</keyword>
<dbReference type="RefSeq" id="WP_168662708.1">
    <property type="nucleotide sequence ID" value="NZ_CP051180.1"/>
</dbReference>
<dbReference type="EMBL" id="CP051180">
    <property type="protein sequence ID" value="QIZ78595.1"/>
    <property type="molecule type" value="Genomic_DNA"/>
</dbReference>
<dbReference type="AlphaFoldDB" id="A0A6H1UHK7"/>
<dbReference type="CDD" id="cd09608">
    <property type="entry name" value="M3B_PepF"/>
    <property type="match status" value="1"/>
</dbReference>
<evidence type="ECO:0000259" key="9">
    <source>
        <dbReference type="Pfam" id="PF08439"/>
    </source>
</evidence>
<dbReference type="GO" id="GO:0046872">
    <property type="term" value="F:metal ion binding"/>
    <property type="evidence" value="ECO:0007669"/>
    <property type="project" value="UniProtKB-UniRule"/>
</dbReference>
<evidence type="ECO:0000256" key="7">
    <source>
        <dbReference type="SAM" id="SignalP"/>
    </source>
</evidence>
<keyword evidence="1 6" id="KW-0645">Protease</keyword>
<reference evidence="10 11" key="1">
    <citation type="submission" date="2020-04" db="EMBL/GenBank/DDBJ databases">
        <title>Ferrimonas sp. S7 isolated from sea water.</title>
        <authorList>
            <person name="Bae S.S."/>
            <person name="Baek K."/>
        </authorList>
    </citation>
    <scope>NUCLEOTIDE SEQUENCE [LARGE SCALE GENOMIC DNA]</scope>
    <source>
        <strain evidence="10 11">S7</strain>
    </source>
</reference>
<evidence type="ECO:0000256" key="3">
    <source>
        <dbReference type="ARBA" id="ARBA00022801"/>
    </source>
</evidence>
<dbReference type="PANTHER" id="PTHR11804">
    <property type="entry name" value="PROTEASE M3 THIMET OLIGOPEPTIDASE-RELATED"/>
    <property type="match status" value="1"/>
</dbReference>
<dbReference type="GO" id="GO:0006508">
    <property type="term" value="P:proteolysis"/>
    <property type="evidence" value="ECO:0007669"/>
    <property type="project" value="UniProtKB-KW"/>
</dbReference>
<dbReference type="NCBIfam" id="TIGR00181">
    <property type="entry name" value="pepF"/>
    <property type="match status" value="1"/>
</dbReference>
<organism evidence="10 11">
    <name type="scientific">Ferrimonas lipolytica</name>
    <dbReference type="NCBI Taxonomy" id="2724191"/>
    <lineage>
        <taxon>Bacteria</taxon>
        <taxon>Pseudomonadati</taxon>
        <taxon>Pseudomonadota</taxon>
        <taxon>Gammaproteobacteria</taxon>
        <taxon>Alteromonadales</taxon>
        <taxon>Ferrimonadaceae</taxon>
        <taxon>Ferrimonas</taxon>
    </lineage>
</organism>
<comment type="similarity">
    <text evidence="6">Belongs to the peptidase M3B family.</text>
</comment>